<dbReference type="InterPro" id="IPR052700">
    <property type="entry name" value="Carb_kinase_PfkB-like"/>
</dbReference>
<evidence type="ECO:0000256" key="2">
    <source>
        <dbReference type="ARBA" id="ARBA00022679"/>
    </source>
</evidence>
<gene>
    <name evidence="5" type="ORF">EV383_2206</name>
</gene>
<keyword evidence="6" id="KW-1185">Reference proteome</keyword>
<dbReference type="PANTHER" id="PTHR43320">
    <property type="entry name" value="SUGAR KINASE"/>
    <property type="match status" value="1"/>
</dbReference>
<feature type="domain" description="Carbohydrate kinase PfkB" evidence="4">
    <location>
        <begin position="2"/>
        <end position="279"/>
    </location>
</feature>
<dbReference type="SUPFAM" id="SSF53613">
    <property type="entry name" value="Ribokinase-like"/>
    <property type="match status" value="1"/>
</dbReference>
<dbReference type="InterPro" id="IPR011611">
    <property type="entry name" value="PfkB_dom"/>
</dbReference>
<dbReference type="GO" id="GO:0016301">
    <property type="term" value="F:kinase activity"/>
    <property type="evidence" value="ECO:0007669"/>
    <property type="project" value="UniProtKB-KW"/>
</dbReference>
<evidence type="ECO:0000313" key="6">
    <source>
        <dbReference type="Proteomes" id="UP000291591"/>
    </source>
</evidence>
<organism evidence="5 6">
    <name type="scientific">Pseudonocardia sediminis</name>
    <dbReference type="NCBI Taxonomy" id="1397368"/>
    <lineage>
        <taxon>Bacteria</taxon>
        <taxon>Bacillati</taxon>
        <taxon>Actinomycetota</taxon>
        <taxon>Actinomycetes</taxon>
        <taxon>Pseudonocardiales</taxon>
        <taxon>Pseudonocardiaceae</taxon>
        <taxon>Pseudonocardia</taxon>
    </lineage>
</organism>
<dbReference type="Pfam" id="PF00294">
    <property type="entry name" value="PfkB"/>
    <property type="match status" value="1"/>
</dbReference>
<protein>
    <submittedName>
        <fullName evidence="5">Sugar/nucleoside kinase (Ribokinase family)</fullName>
    </submittedName>
</protein>
<comment type="caution">
    <text evidence="5">The sequence shown here is derived from an EMBL/GenBank/DDBJ whole genome shotgun (WGS) entry which is preliminary data.</text>
</comment>
<dbReference type="EMBL" id="SHKL01000001">
    <property type="protein sequence ID" value="RZT85341.1"/>
    <property type="molecule type" value="Genomic_DNA"/>
</dbReference>
<proteinExistence type="inferred from homology"/>
<evidence type="ECO:0000259" key="4">
    <source>
        <dbReference type="Pfam" id="PF00294"/>
    </source>
</evidence>
<keyword evidence="3 5" id="KW-0418">Kinase</keyword>
<evidence type="ECO:0000256" key="3">
    <source>
        <dbReference type="ARBA" id="ARBA00022777"/>
    </source>
</evidence>
<dbReference type="Gene3D" id="3.40.1190.20">
    <property type="match status" value="1"/>
</dbReference>
<dbReference type="InterPro" id="IPR029056">
    <property type="entry name" value="Ribokinase-like"/>
</dbReference>
<keyword evidence="2" id="KW-0808">Transferase</keyword>
<name>A0A4Q7UWR1_PSEST</name>
<dbReference type="OrthoDB" id="9808601at2"/>
<evidence type="ECO:0000313" key="5">
    <source>
        <dbReference type="EMBL" id="RZT85341.1"/>
    </source>
</evidence>
<accession>A0A4Q7UWR1</accession>
<dbReference type="PANTHER" id="PTHR43320:SF3">
    <property type="entry name" value="CARBOHYDRATE KINASE PFKB DOMAIN-CONTAINING PROTEIN"/>
    <property type="match status" value="1"/>
</dbReference>
<comment type="similarity">
    <text evidence="1">Belongs to the carbohydrate kinase PfkB family.</text>
</comment>
<dbReference type="AlphaFoldDB" id="A0A4Q7UWR1"/>
<sequence>MLAVLGDLVEDVVVWPSGPIRPRTDTASRVFRRRGGSAANVAVAAARHGPVRFLGRVGDDAAGRALTDALAACGVDVRVQRSGTTGAVVVLVDPDGERTMLPDRGSAAELTGLDPFWLDGVTLLHLPAYSLVAEPIGTAARAAADTVVRGGGSVSVDASSTGALSGFGVPRFRSLLGDLRPSHLLANRDESDLLGLPAGVPPGCTVVVKDGARPARVHVPGAAPVDVAVAPVPGVRDTTGAGDAFAGGHLAAVLAGADPVRACAAGHVEAARVLGLPGAGGWRGADCPAWT</sequence>
<dbReference type="Proteomes" id="UP000291591">
    <property type="component" value="Unassembled WGS sequence"/>
</dbReference>
<evidence type="ECO:0000256" key="1">
    <source>
        <dbReference type="ARBA" id="ARBA00010688"/>
    </source>
</evidence>
<dbReference type="RefSeq" id="WP_130289815.1">
    <property type="nucleotide sequence ID" value="NZ_SHKL01000001.1"/>
</dbReference>
<reference evidence="5 6" key="1">
    <citation type="submission" date="2019-02" db="EMBL/GenBank/DDBJ databases">
        <title>Sequencing the genomes of 1000 actinobacteria strains.</title>
        <authorList>
            <person name="Klenk H.-P."/>
        </authorList>
    </citation>
    <scope>NUCLEOTIDE SEQUENCE [LARGE SCALE GENOMIC DNA]</scope>
    <source>
        <strain evidence="5 6">DSM 45779</strain>
    </source>
</reference>